<feature type="transmembrane region" description="Helical" evidence="2">
    <location>
        <begin position="48"/>
        <end position="65"/>
    </location>
</feature>
<dbReference type="STRING" id="1229780.BN381_250105"/>
<sequence>MIGRLVQWVQRLVGASTIDEIIYDRLLPDEKIFMVDGPATIALVVRKFPWVVVLALSLLLAIGLPGTGLKLTMFVVAILASGVLLKAAVQFHYTRYVVTGTRMIYLSGVINRSHQWIPWAKVTDMSYIQGWTERIQNIGRVRIESANEASPFKEMKDLSHPGTMMRVLVYMVSERQGKVKTPEDLHAELGIAGLDGVYRLPPPRDDGDGSGDGDGGGGHDGDGGGGGGGGGDGGHDGDDPRGFDPDDGDPDDGDPTAVLAAPYEPGNRAGGGSLPAGSATVPGPTGDAEARPSRANPVRDVSGSGPNRRPEPPRNASSVKGGRRNSGRGSGDGESALWD</sequence>
<dbReference type="AlphaFoldDB" id="R4Z4W6"/>
<protein>
    <recommendedName>
        <fullName evidence="3">YdbS-like PH domain-containing protein</fullName>
    </recommendedName>
</protein>
<evidence type="ECO:0000313" key="4">
    <source>
        <dbReference type="EMBL" id="CCM63612.1"/>
    </source>
</evidence>
<name>R4Z4W6_9ACTN</name>
<evidence type="ECO:0000256" key="2">
    <source>
        <dbReference type="SAM" id="Phobius"/>
    </source>
</evidence>
<dbReference type="PANTHER" id="PTHR37938:SF1">
    <property type="entry name" value="BLL0215 PROTEIN"/>
    <property type="match status" value="1"/>
</dbReference>
<organism evidence="4 5">
    <name type="scientific">Candidatus Neomicrothrix parvicella RN1</name>
    <dbReference type="NCBI Taxonomy" id="1229780"/>
    <lineage>
        <taxon>Bacteria</taxon>
        <taxon>Bacillati</taxon>
        <taxon>Actinomycetota</taxon>
        <taxon>Acidimicrobiia</taxon>
        <taxon>Acidimicrobiales</taxon>
        <taxon>Microthrixaceae</taxon>
        <taxon>Candidatus Neomicrothrix</taxon>
    </lineage>
</organism>
<evidence type="ECO:0000259" key="3">
    <source>
        <dbReference type="Pfam" id="PF03703"/>
    </source>
</evidence>
<accession>R4Z4W6</accession>
<feature type="compositionally biased region" description="Acidic residues" evidence="1">
    <location>
        <begin position="245"/>
        <end position="254"/>
    </location>
</feature>
<keyword evidence="2" id="KW-0472">Membrane</keyword>
<dbReference type="EMBL" id="CANL01000018">
    <property type="protein sequence ID" value="CCM63612.1"/>
    <property type="molecule type" value="Genomic_DNA"/>
</dbReference>
<keyword evidence="2" id="KW-1133">Transmembrane helix</keyword>
<keyword evidence="2" id="KW-0812">Transmembrane</keyword>
<evidence type="ECO:0000256" key="1">
    <source>
        <dbReference type="SAM" id="MobiDB-lite"/>
    </source>
</evidence>
<dbReference type="InterPro" id="IPR005182">
    <property type="entry name" value="YdbS-like_PH"/>
</dbReference>
<feature type="compositionally biased region" description="Basic and acidic residues" evidence="1">
    <location>
        <begin position="233"/>
        <end position="244"/>
    </location>
</feature>
<dbReference type="Proteomes" id="UP000018291">
    <property type="component" value="Unassembled WGS sequence"/>
</dbReference>
<feature type="compositionally biased region" description="Gly residues" evidence="1">
    <location>
        <begin position="223"/>
        <end position="232"/>
    </location>
</feature>
<dbReference type="HOGENOM" id="CLU_818069_0_0_11"/>
<gene>
    <name evidence="4" type="ORF">BN381_250105</name>
</gene>
<dbReference type="OrthoDB" id="8481729at2"/>
<keyword evidence="5" id="KW-1185">Reference proteome</keyword>
<proteinExistence type="predicted"/>
<feature type="transmembrane region" description="Helical" evidence="2">
    <location>
        <begin position="71"/>
        <end position="93"/>
    </location>
</feature>
<dbReference type="RefSeq" id="WP_012226411.1">
    <property type="nucleotide sequence ID" value="NZ_HG422565.1"/>
</dbReference>
<dbReference type="Pfam" id="PF03703">
    <property type="entry name" value="bPH_2"/>
    <property type="match status" value="1"/>
</dbReference>
<feature type="region of interest" description="Disordered" evidence="1">
    <location>
        <begin position="196"/>
        <end position="339"/>
    </location>
</feature>
<feature type="domain" description="YdbS-like PH" evidence="3">
    <location>
        <begin position="94"/>
        <end position="153"/>
    </location>
</feature>
<comment type="caution">
    <text evidence="4">The sequence shown here is derived from an EMBL/GenBank/DDBJ whole genome shotgun (WGS) entry which is preliminary data.</text>
</comment>
<dbReference type="PANTHER" id="PTHR37938">
    <property type="entry name" value="BLL0215 PROTEIN"/>
    <property type="match status" value="1"/>
</dbReference>
<reference evidence="4 5" key="1">
    <citation type="journal article" date="2013" name="ISME J.">
        <title>Metabolic model for the filamentous 'Candidatus Microthrix parvicella' based on genomic and metagenomic analyses.</title>
        <authorList>
            <person name="Jon McIlroy S."/>
            <person name="Kristiansen R."/>
            <person name="Albertsen M."/>
            <person name="Michael Karst S."/>
            <person name="Rossetti S."/>
            <person name="Lund Nielsen J."/>
            <person name="Tandoi V."/>
            <person name="James Seviour R."/>
            <person name="Nielsen P.H."/>
        </authorList>
    </citation>
    <scope>NUCLEOTIDE SEQUENCE [LARGE SCALE GENOMIC DNA]</scope>
    <source>
        <strain evidence="4 5">RN1</strain>
    </source>
</reference>
<evidence type="ECO:0000313" key="5">
    <source>
        <dbReference type="Proteomes" id="UP000018291"/>
    </source>
</evidence>